<dbReference type="Proteomes" id="UP000199139">
    <property type="component" value="Unassembled WGS sequence"/>
</dbReference>
<keyword evidence="4" id="KW-1185">Reference proteome</keyword>
<evidence type="ECO:0000313" key="1">
    <source>
        <dbReference type="EMBL" id="GEM03752.1"/>
    </source>
</evidence>
<dbReference type="Proteomes" id="UP000321773">
    <property type="component" value="Unassembled WGS sequence"/>
</dbReference>
<sequence length="67" mass="7895">MRCFYCQHLSLGEISTKHYYCMECCLEFKVVEDRWYGYMIDEEGDLHLEVSSDMTFSPAGTTHQTID</sequence>
<dbReference type="RefSeq" id="WP_062319038.1">
    <property type="nucleotide sequence ID" value="NZ_BJWJ01000005.1"/>
</dbReference>
<accession>A0A1I6PMK1</accession>
<dbReference type="STRING" id="306541.SAMN05421668_10276"/>
<evidence type="ECO:0000313" key="2">
    <source>
        <dbReference type="EMBL" id="SFS41275.1"/>
    </source>
</evidence>
<reference evidence="1 4" key="2">
    <citation type="submission" date="2019-07" db="EMBL/GenBank/DDBJ databases">
        <title>Whole genome shotgun sequence of Halolactibacillus miurensis NBRC 100873.</title>
        <authorList>
            <person name="Hosoyama A."/>
            <person name="Uohara A."/>
            <person name="Ohji S."/>
            <person name="Ichikawa N."/>
        </authorList>
    </citation>
    <scope>NUCLEOTIDE SEQUENCE [LARGE SCALE GENOMIC DNA]</scope>
    <source>
        <strain evidence="1 4">NBRC 100873</strain>
    </source>
</reference>
<dbReference type="EMBL" id="BJWJ01000005">
    <property type="protein sequence ID" value="GEM03752.1"/>
    <property type="molecule type" value="Genomic_DNA"/>
</dbReference>
<dbReference type="OrthoDB" id="1798711at2"/>
<dbReference type="AlphaFoldDB" id="A0A1I6PMK1"/>
<organism evidence="2 3">
    <name type="scientific">Halolactibacillus miurensis</name>
    <dbReference type="NCBI Taxonomy" id="306541"/>
    <lineage>
        <taxon>Bacteria</taxon>
        <taxon>Bacillati</taxon>
        <taxon>Bacillota</taxon>
        <taxon>Bacilli</taxon>
        <taxon>Bacillales</taxon>
        <taxon>Bacillaceae</taxon>
        <taxon>Halolactibacillus</taxon>
    </lineage>
</organism>
<protein>
    <submittedName>
        <fullName evidence="2">Uncharacterized protein</fullName>
    </submittedName>
</protein>
<name>A0A1I6PMK1_9BACI</name>
<dbReference type="EMBL" id="FPAI01000002">
    <property type="protein sequence ID" value="SFS41275.1"/>
    <property type="molecule type" value="Genomic_DNA"/>
</dbReference>
<gene>
    <name evidence="1" type="ORF">HMI01_07400</name>
    <name evidence="2" type="ORF">SAMN05421668_10276</name>
</gene>
<evidence type="ECO:0000313" key="4">
    <source>
        <dbReference type="Proteomes" id="UP000321773"/>
    </source>
</evidence>
<reference evidence="2 3" key="1">
    <citation type="submission" date="2016-10" db="EMBL/GenBank/DDBJ databases">
        <authorList>
            <person name="de Groot N.N."/>
        </authorList>
    </citation>
    <scope>NUCLEOTIDE SEQUENCE [LARGE SCALE GENOMIC DNA]</scope>
    <source>
        <strain evidence="2 3">DSM 17074</strain>
    </source>
</reference>
<evidence type="ECO:0000313" key="3">
    <source>
        <dbReference type="Proteomes" id="UP000199139"/>
    </source>
</evidence>
<proteinExistence type="predicted"/>